<comment type="caution">
    <text evidence="5">The sequence shown here is derived from an EMBL/GenBank/DDBJ whole genome shotgun (WGS) entry which is preliminary data.</text>
</comment>
<dbReference type="Gene3D" id="1.10.10.60">
    <property type="entry name" value="Homeodomain-like"/>
    <property type="match status" value="1"/>
</dbReference>
<dbReference type="Pfam" id="PF12625">
    <property type="entry name" value="Arabinose_bd"/>
    <property type="match status" value="1"/>
</dbReference>
<dbReference type="SMART" id="SM00342">
    <property type="entry name" value="HTH_ARAC"/>
    <property type="match status" value="1"/>
</dbReference>
<evidence type="ECO:0000313" key="5">
    <source>
        <dbReference type="EMBL" id="OAM91325.1"/>
    </source>
</evidence>
<evidence type="ECO:0000256" key="1">
    <source>
        <dbReference type="ARBA" id="ARBA00023015"/>
    </source>
</evidence>
<organism evidence="5 6">
    <name type="scientific">Termitidicoccus mucosus</name>
    <dbReference type="NCBI Taxonomy" id="1184151"/>
    <lineage>
        <taxon>Bacteria</taxon>
        <taxon>Pseudomonadati</taxon>
        <taxon>Verrucomicrobiota</taxon>
        <taxon>Opitutia</taxon>
        <taxon>Opitutales</taxon>
        <taxon>Opitutaceae</taxon>
        <taxon>Termitidicoccus</taxon>
    </lineage>
</organism>
<dbReference type="Proteomes" id="UP000078486">
    <property type="component" value="Unassembled WGS sequence"/>
</dbReference>
<keyword evidence="2" id="KW-0238">DNA-binding</keyword>
<dbReference type="GO" id="GO:0005829">
    <property type="term" value="C:cytosol"/>
    <property type="evidence" value="ECO:0007669"/>
    <property type="project" value="TreeGrafter"/>
</dbReference>
<reference evidence="5 6" key="1">
    <citation type="submission" date="2016-01" db="EMBL/GenBank/DDBJ databases">
        <title>High potential of lignocellulose degradation of a new Verrucomicrobia species.</title>
        <authorList>
            <person name="Wang Y."/>
            <person name="Shi Y."/>
            <person name="Qiu Z."/>
            <person name="Liu S."/>
            <person name="Yang H."/>
        </authorList>
    </citation>
    <scope>NUCLEOTIDE SEQUENCE [LARGE SCALE GENOMIC DNA]</scope>
    <source>
        <strain evidence="5 6">TSB47</strain>
    </source>
</reference>
<accession>A0A178IPZ7</accession>
<sequence>MSAPTFRFPDIRPTLRELGVDAGRVLRAAGLPLAVGGESGMLLTTEQMFAFWRALETVGDDPLTGIELARRIPLERHHPACIAAQHARTFRDALQRFARYKYLCCAEEMALAEGGGECRAEFSWLRTTEPVPPRLLDAAFAGTVELGRRGIRRPLNPLRVELARPPAAVERFEAYFGCRVHFRARRNVIVFRLSDLDLPFVTYNAELLEMLSPSLDRELARRKATSTLAGQAKWVMQRLVGARLPQIGEVAKELAVSPRTLQRRIAEEGSNFRQLLADARRELAHQYLREPSMTLTETACLLGFEDPNSFYRAFREWEGVTPGEWRRRHAVAGAAA</sequence>
<dbReference type="Pfam" id="PF12833">
    <property type="entry name" value="HTH_18"/>
    <property type="match status" value="1"/>
</dbReference>
<evidence type="ECO:0000256" key="2">
    <source>
        <dbReference type="ARBA" id="ARBA00023125"/>
    </source>
</evidence>
<dbReference type="OrthoDB" id="5582699at2"/>
<dbReference type="InterPro" id="IPR009057">
    <property type="entry name" value="Homeodomain-like_sf"/>
</dbReference>
<dbReference type="InterPro" id="IPR018060">
    <property type="entry name" value="HTH_AraC"/>
</dbReference>
<evidence type="ECO:0000256" key="3">
    <source>
        <dbReference type="ARBA" id="ARBA00023163"/>
    </source>
</evidence>
<gene>
    <name evidence="5" type="ORF">AW736_03700</name>
</gene>
<dbReference type="STRING" id="1184151.AW736_03700"/>
<dbReference type="PANTHER" id="PTHR47894:SF1">
    <property type="entry name" value="HTH-TYPE TRANSCRIPTIONAL REGULATOR VQSM"/>
    <property type="match status" value="1"/>
</dbReference>
<dbReference type="PROSITE" id="PS01124">
    <property type="entry name" value="HTH_ARAC_FAMILY_2"/>
    <property type="match status" value="1"/>
</dbReference>
<proteinExistence type="predicted"/>
<evidence type="ECO:0000259" key="4">
    <source>
        <dbReference type="PROSITE" id="PS01124"/>
    </source>
</evidence>
<keyword evidence="6" id="KW-1185">Reference proteome</keyword>
<protein>
    <submittedName>
        <fullName evidence="5">AraC family transcriptional regulator</fullName>
    </submittedName>
</protein>
<dbReference type="PANTHER" id="PTHR47894">
    <property type="entry name" value="HTH-TYPE TRANSCRIPTIONAL REGULATOR GADX"/>
    <property type="match status" value="1"/>
</dbReference>
<keyword evidence="1" id="KW-0805">Transcription regulation</keyword>
<name>A0A178IPZ7_9BACT</name>
<dbReference type="RefSeq" id="WP_068768904.1">
    <property type="nucleotide sequence ID" value="NZ_CP109796.1"/>
</dbReference>
<dbReference type="SUPFAM" id="SSF46689">
    <property type="entry name" value="Homeodomain-like"/>
    <property type="match status" value="1"/>
</dbReference>
<feature type="domain" description="HTH araC/xylS-type" evidence="4">
    <location>
        <begin position="247"/>
        <end position="328"/>
    </location>
</feature>
<keyword evidence="3" id="KW-0804">Transcription</keyword>
<dbReference type="GO" id="GO:0000976">
    <property type="term" value="F:transcription cis-regulatory region binding"/>
    <property type="evidence" value="ECO:0007669"/>
    <property type="project" value="TreeGrafter"/>
</dbReference>
<dbReference type="AlphaFoldDB" id="A0A178IPZ7"/>
<evidence type="ECO:0000313" key="6">
    <source>
        <dbReference type="Proteomes" id="UP000078486"/>
    </source>
</evidence>
<dbReference type="EMBL" id="LRRQ01000030">
    <property type="protein sequence ID" value="OAM91325.1"/>
    <property type="molecule type" value="Genomic_DNA"/>
</dbReference>
<dbReference type="GO" id="GO:0003700">
    <property type="term" value="F:DNA-binding transcription factor activity"/>
    <property type="evidence" value="ECO:0007669"/>
    <property type="project" value="InterPro"/>
</dbReference>
<dbReference type="InterPro" id="IPR032687">
    <property type="entry name" value="AraC-type_N"/>
</dbReference>